<dbReference type="RefSeq" id="WP_126694626.1">
    <property type="nucleotide sequence ID" value="NZ_RXOF01000011.1"/>
</dbReference>
<organism evidence="1 2">
    <name type="scientific">Hymenobacter gummosus</name>
    <dbReference type="NCBI Taxonomy" id="1776032"/>
    <lineage>
        <taxon>Bacteria</taxon>
        <taxon>Pseudomonadati</taxon>
        <taxon>Bacteroidota</taxon>
        <taxon>Cytophagia</taxon>
        <taxon>Cytophagales</taxon>
        <taxon>Hymenobacteraceae</taxon>
        <taxon>Hymenobacter</taxon>
    </lineage>
</organism>
<sequence>MKNRLGRLLITGLAVCVLAPGCQSDAPKQAAASVRPSTPAEAGVSVLQQLEALGPELWPLLERRYEGQQFMRFYVNRPVAPTPAAQADTLRALLRQQPDAANLTAAVFLDYMQGPVIRWTPAPELERVLQRHPESDVAWYLLAGLQSRRRDRAAARASVDEAIRRNDQVGAYYSLRAGLHDDNAAAIRDYERALTLFKDKRGLYQALAQIYVEGDQQAQYLRAKDSVIADMRREMVAAQRQGQSGVADQHYLQERMGNEHLEKAIYLTRWRRGREACPDLRLAKRYGVPEADTMIARYCR</sequence>
<accession>A0A3S0ILR2</accession>
<dbReference type="OrthoDB" id="9815040at2"/>
<protein>
    <recommendedName>
        <fullName evidence="3">Tetratricopeptide repeat protein</fullName>
    </recommendedName>
</protein>
<dbReference type="SUPFAM" id="SSF48452">
    <property type="entry name" value="TPR-like"/>
    <property type="match status" value="1"/>
</dbReference>
<evidence type="ECO:0000313" key="1">
    <source>
        <dbReference type="EMBL" id="RTQ47868.1"/>
    </source>
</evidence>
<dbReference type="Proteomes" id="UP000282184">
    <property type="component" value="Unassembled WGS sequence"/>
</dbReference>
<dbReference type="InterPro" id="IPR011990">
    <property type="entry name" value="TPR-like_helical_dom_sf"/>
</dbReference>
<comment type="caution">
    <text evidence="1">The sequence shown here is derived from an EMBL/GenBank/DDBJ whole genome shotgun (WGS) entry which is preliminary data.</text>
</comment>
<evidence type="ECO:0008006" key="3">
    <source>
        <dbReference type="Google" id="ProtNLM"/>
    </source>
</evidence>
<dbReference type="AlphaFoldDB" id="A0A3S0ILR2"/>
<name>A0A3S0ILR2_9BACT</name>
<gene>
    <name evidence="1" type="ORF">EJV47_18285</name>
</gene>
<dbReference type="Gene3D" id="1.25.40.10">
    <property type="entry name" value="Tetratricopeptide repeat domain"/>
    <property type="match status" value="1"/>
</dbReference>
<evidence type="ECO:0000313" key="2">
    <source>
        <dbReference type="Proteomes" id="UP000282184"/>
    </source>
</evidence>
<proteinExistence type="predicted"/>
<reference evidence="1 2" key="1">
    <citation type="submission" date="2018-12" db="EMBL/GenBank/DDBJ databases">
        <title>Hymenobacter gummosus sp. nov., isolated from a spring.</title>
        <authorList>
            <person name="Nie L."/>
        </authorList>
    </citation>
    <scope>NUCLEOTIDE SEQUENCE [LARGE SCALE GENOMIC DNA]</scope>
    <source>
        <strain evidence="1 2">KCTC 52166</strain>
    </source>
</reference>
<dbReference type="EMBL" id="RXOF01000011">
    <property type="protein sequence ID" value="RTQ47868.1"/>
    <property type="molecule type" value="Genomic_DNA"/>
</dbReference>
<keyword evidence="2" id="KW-1185">Reference proteome</keyword>